<keyword evidence="2" id="KW-1185">Reference proteome</keyword>
<comment type="caution">
    <text evidence="1">The sequence shown here is derived from an EMBL/GenBank/DDBJ whole genome shotgun (WGS) entry which is preliminary data.</text>
</comment>
<gene>
    <name evidence="1" type="ORF">SP90_07205</name>
</gene>
<evidence type="ECO:0000313" key="1">
    <source>
        <dbReference type="EMBL" id="OBQ52734.1"/>
    </source>
</evidence>
<reference evidence="1 2" key="1">
    <citation type="submission" date="2015-01" db="EMBL/GenBank/DDBJ databases">
        <title>Desulfovibrio sp. JC271 draft genome sequence.</title>
        <authorList>
            <person name="Shivani Y."/>
            <person name="Subhash Y."/>
            <person name="Sasikala C."/>
            <person name="Ramana C.V."/>
        </authorList>
    </citation>
    <scope>NUCLEOTIDE SEQUENCE [LARGE SCALE GENOMIC DNA]</scope>
    <source>
        <strain evidence="1 2">JC271</strain>
    </source>
</reference>
<proteinExistence type="predicted"/>
<dbReference type="AlphaFoldDB" id="A0A1B7XEX7"/>
<dbReference type="Gene3D" id="2.60.120.1110">
    <property type="match status" value="1"/>
</dbReference>
<sequence length="133" mass="13926">MYKHTLRVNGEYLAKAQALPSNTNVVGNGGSVKAGSTMGAVEIVMAAADAVTIPANTQLVLQLEGSDNNSSFSTMPVNYTEAIGSEGKTCKAGEELARLPVPSNAPKHVRCRIVTNKSGVTGTVDVFCDFLPR</sequence>
<dbReference type="STRING" id="1560234.SP90_07205"/>
<accession>A0A1B7XEX7</accession>
<dbReference type="EMBL" id="JXMS01000009">
    <property type="protein sequence ID" value="OBQ52734.1"/>
    <property type="molecule type" value="Genomic_DNA"/>
</dbReference>
<dbReference type="RefSeq" id="WP_066854040.1">
    <property type="nucleotide sequence ID" value="NZ_JXMS01000009.1"/>
</dbReference>
<name>A0A1B7XEX7_9BACT</name>
<dbReference type="OrthoDB" id="7350658at2"/>
<protein>
    <submittedName>
        <fullName evidence="1">Uncharacterized protein</fullName>
    </submittedName>
</protein>
<dbReference type="Proteomes" id="UP000091979">
    <property type="component" value="Unassembled WGS sequence"/>
</dbReference>
<dbReference type="PATRIC" id="fig|1560234.3.peg.3414"/>
<organism evidence="1 2">
    <name type="scientific">Halodesulfovibrio spirochaetisodalis</name>
    <dbReference type="NCBI Taxonomy" id="1560234"/>
    <lineage>
        <taxon>Bacteria</taxon>
        <taxon>Pseudomonadati</taxon>
        <taxon>Thermodesulfobacteriota</taxon>
        <taxon>Desulfovibrionia</taxon>
        <taxon>Desulfovibrionales</taxon>
        <taxon>Desulfovibrionaceae</taxon>
        <taxon>Halodesulfovibrio</taxon>
    </lineage>
</organism>
<evidence type="ECO:0000313" key="2">
    <source>
        <dbReference type="Proteomes" id="UP000091979"/>
    </source>
</evidence>